<gene>
    <name evidence="1" type="ORF">SAMN05216481_11123</name>
</gene>
<evidence type="ECO:0000313" key="2">
    <source>
        <dbReference type="Proteomes" id="UP000199055"/>
    </source>
</evidence>
<name>A0A1H9HEZ6_9ACTN</name>
<keyword evidence="2" id="KW-1185">Reference proteome</keyword>
<evidence type="ECO:0008006" key="3">
    <source>
        <dbReference type="Google" id="ProtNLM"/>
    </source>
</evidence>
<protein>
    <recommendedName>
        <fullName evidence="3">Immunity protein 52</fullName>
    </recommendedName>
</protein>
<dbReference type="AlphaFoldDB" id="A0A1H9HEZ6"/>
<proteinExistence type="predicted"/>
<sequence length="242" mass="25866">MINVTVRGFWGPRKESPRELADRWLDFLGRLRELDEEVFSDWREVAGTGPGSPRAALDPEGFAAYIVRSDPDLDAYPVGYRTSVWTRREGRPKAEIGVSAGGVADGVPQSVVLKLRSGEADENDPLIGRLPHALAALADAWDTDWGDFADRALMSAVRDAFGLDNSSPRCGRAVHLSAGRAALVPGDLPGRRLPVAHGGVVVDLSGPDGEAPGTDLVLSVNETLRGTGALAPLPLPMDRPKF</sequence>
<accession>A0A1H9HEZ6</accession>
<organism evidence="1 2">
    <name type="scientific">Streptomyces radiopugnans</name>
    <dbReference type="NCBI Taxonomy" id="403935"/>
    <lineage>
        <taxon>Bacteria</taxon>
        <taxon>Bacillati</taxon>
        <taxon>Actinomycetota</taxon>
        <taxon>Actinomycetes</taxon>
        <taxon>Kitasatosporales</taxon>
        <taxon>Streptomycetaceae</taxon>
        <taxon>Streptomyces</taxon>
    </lineage>
</organism>
<reference evidence="1 2" key="1">
    <citation type="submission" date="2016-10" db="EMBL/GenBank/DDBJ databases">
        <authorList>
            <person name="de Groot N.N."/>
        </authorList>
    </citation>
    <scope>NUCLEOTIDE SEQUENCE [LARGE SCALE GENOMIC DNA]</scope>
    <source>
        <strain evidence="1 2">CGMCC 4.3519</strain>
    </source>
</reference>
<dbReference type="RefSeq" id="WP_093661137.1">
    <property type="nucleotide sequence ID" value="NZ_FOET01000011.1"/>
</dbReference>
<dbReference type="STRING" id="403935.SAMN05216481_11123"/>
<dbReference type="Proteomes" id="UP000199055">
    <property type="component" value="Unassembled WGS sequence"/>
</dbReference>
<evidence type="ECO:0000313" key="1">
    <source>
        <dbReference type="EMBL" id="SEQ60885.1"/>
    </source>
</evidence>
<dbReference type="EMBL" id="FOET01000011">
    <property type="protein sequence ID" value="SEQ60885.1"/>
    <property type="molecule type" value="Genomic_DNA"/>
</dbReference>